<gene>
    <name evidence="13" type="ORF">ABEG18_03395</name>
</gene>
<evidence type="ECO:0000313" key="13">
    <source>
        <dbReference type="EMBL" id="XBO39840.1"/>
    </source>
</evidence>
<comment type="subcellular location">
    <subcellularLocation>
        <location evidence="1 9">Cell inner membrane</location>
        <topology evidence="1 9">Single-pass membrane protein</topology>
    </subcellularLocation>
</comment>
<dbReference type="Gene3D" id="2.40.50.100">
    <property type="match status" value="1"/>
</dbReference>
<evidence type="ECO:0000256" key="5">
    <source>
        <dbReference type="ARBA" id="ARBA00022519"/>
    </source>
</evidence>
<dbReference type="InterPro" id="IPR058982">
    <property type="entry name" value="Beta-barrel_AprE"/>
</dbReference>
<keyword evidence="3 9" id="KW-0813">Transport</keyword>
<evidence type="ECO:0000256" key="7">
    <source>
        <dbReference type="ARBA" id="ARBA00022989"/>
    </source>
</evidence>
<keyword evidence="10" id="KW-0175">Coiled coil</keyword>
<organism evidence="13">
    <name type="scientific">Alsobacter sp. KACC 23698</name>
    <dbReference type="NCBI Taxonomy" id="3149229"/>
    <lineage>
        <taxon>Bacteria</taxon>
        <taxon>Pseudomonadati</taxon>
        <taxon>Pseudomonadota</taxon>
        <taxon>Alphaproteobacteria</taxon>
        <taxon>Hyphomicrobiales</taxon>
        <taxon>Alsobacteraceae</taxon>
        <taxon>Alsobacter</taxon>
    </lineage>
</organism>
<dbReference type="InterPro" id="IPR010129">
    <property type="entry name" value="T1SS_HlyD"/>
</dbReference>
<dbReference type="PRINTS" id="PR01490">
    <property type="entry name" value="RTXTOXIND"/>
</dbReference>
<accession>A0AAU7JHQ0</accession>
<evidence type="ECO:0000256" key="10">
    <source>
        <dbReference type="SAM" id="Coils"/>
    </source>
</evidence>
<evidence type="ECO:0000256" key="8">
    <source>
        <dbReference type="ARBA" id="ARBA00023136"/>
    </source>
</evidence>
<evidence type="ECO:0000256" key="1">
    <source>
        <dbReference type="ARBA" id="ARBA00004377"/>
    </source>
</evidence>
<dbReference type="InterPro" id="IPR050739">
    <property type="entry name" value="MFP"/>
</dbReference>
<sequence>MSLPLADSPIRPPARSSDVRGPFLFGLAACMIGFGGFIAFSAAVPVASAVVAPGVVAAETDRKKVQHLEGGIIEGVFVQEGQAVQQGDVLFRLAPVQAETGANLLENQAASNKALLARLLAERDGLEAPDFSALDAGSKVMSQAIADQGRQFQERRASLAAQTATLGLRQKQATEEIDGRTRERAANAQQLALIETELLDAQKLFDLKLIVKSRVLALQREQARLIGEIGRADADIARAGSTVQEIQSQISELLQRYAEKVSEDLRTVRDQLNDIDVKRRNAADVLRRVDIKAPRTGVIQALGVTTIGEVIQPGAMLLEIAPTDEGILVNARIKPQDVDGIRVGLEAQLRMTALPHRTTPTLSGSIVSFSRDRIVERHGEEPYFLARVRLSEANVPAEVHGRVSPGMPVDVIVPTRERTLLSYLVEPLSDAFARAFRER</sequence>
<comment type="similarity">
    <text evidence="2 9">Belongs to the membrane fusion protein (MFP) (TC 8.A.1) family.</text>
</comment>
<keyword evidence="5 9" id="KW-0997">Cell inner membrane</keyword>
<reference evidence="13" key="1">
    <citation type="submission" date="2024-05" db="EMBL/GenBank/DDBJ databases">
        <authorList>
            <person name="Kim S."/>
            <person name="Heo J."/>
            <person name="Choi H."/>
            <person name="Choi Y."/>
            <person name="Kwon S.-W."/>
            <person name="Kim Y."/>
        </authorList>
    </citation>
    <scope>NUCLEOTIDE SEQUENCE</scope>
    <source>
        <strain evidence="13">KACC 23698</strain>
    </source>
</reference>
<proteinExistence type="inferred from homology"/>
<dbReference type="EMBL" id="CP157484">
    <property type="protein sequence ID" value="XBO39840.1"/>
    <property type="molecule type" value="Genomic_DNA"/>
</dbReference>
<dbReference type="PANTHER" id="PTHR30386:SF17">
    <property type="entry name" value="ALKALINE PROTEASE SECRETION PROTEIN APRE"/>
    <property type="match status" value="1"/>
</dbReference>
<dbReference type="GO" id="GO:0005886">
    <property type="term" value="C:plasma membrane"/>
    <property type="evidence" value="ECO:0007669"/>
    <property type="project" value="UniProtKB-SubCell"/>
</dbReference>
<feature type="domain" description="AprE-like beta-barrel" evidence="12">
    <location>
        <begin position="328"/>
        <end position="415"/>
    </location>
</feature>
<dbReference type="NCBIfam" id="TIGR01843">
    <property type="entry name" value="type_I_hlyD"/>
    <property type="match status" value="1"/>
</dbReference>
<name>A0AAU7JHQ0_9HYPH</name>
<dbReference type="InterPro" id="IPR058781">
    <property type="entry name" value="HH_AprE-like"/>
</dbReference>
<dbReference type="Pfam" id="PF25994">
    <property type="entry name" value="HH_AprE"/>
    <property type="match status" value="1"/>
</dbReference>
<evidence type="ECO:0000256" key="4">
    <source>
        <dbReference type="ARBA" id="ARBA00022475"/>
    </source>
</evidence>
<evidence type="ECO:0000256" key="6">
    <source>
        <dbReference type="ARBA" id="ARBA00022692"/>
    </source>
</evidence>
<evidence type="ECO:0000259" key="11">
    <source>
        <dbReference type="Pfam" id="PF25994"/>
    </source>
</evidence>
<keyword evidence="7 9" id="KW-1133">Transmembrane helix</keyword>
<evidence type="ECO:0000256" key="9">
    <source>
        <dbReference type="RuleBase" id="RU365093"/>
    </source>
</evidence>
<evidence type="ECO:0000259" key="12">
    <source>
        <dbReference type="Pfam" id="PF26002"/>
    </source>
</evidence>
<keyword evidence="6 9" id="KW-0812">Transmembrane</keyword>
<feature type="transmembrane region" description="Helical" evidence="9">
    <location>
        <begin position="21"/>
        <end position="44"/>
    </location>
</feature>
<feature type="domain" description="AprE-like long alpha-helical hairpin" evidence="11">
    <location>
        <begin position="101"/>
        <end position="285"/>
    </location>
</feature>
<dbReference type="AlphaFoldDB" id="A0AAU7JHQ0"/>
<protein>
    <recommendedName>
        <fullName evidence="9">Membrane fusion protein (MFP) family protein</fullName>
    </recommendedName>
</protein>
<keyword evidence="8 9" id="KW-0472">Membrane</keyword>
<dbReference type="GO" id="GO:0015031">
    <property type="term" value="P:protein transport"/>
    <property type="evidence" value="ECO:0007669"/>
    <property type="project" value="InterPro"/>
</dbReference>
<dbReference type="Pfam" id="PF26002">
    <property type="entry name" value="Beta-barrel_AprE"/>
    <property type="match status" value="1"/>
</dbReference>
<keyword evidence="4 9" id="KW-1003">Cell membrane</keyword>
<evidence type="ECO:0000256" key="3">
    <source>
        <dbReference type="ARBA" id="ARBA00022448"/>
    </source>
</evidence>
<feature type="coiled-coil region" evidence="10">
    <location>
        <begin position="236"/>
        <end position="263"/>
    </location>
</feature>
<dbReference type="PANTHER" id="PTHR30386">
    <property type="entry name" value="MEMBRANE FUSION SUBUNIT OF EMRAB-TOLC MULTIDRUG EFFLUX PUMP"/>
    <property type="match status" value="1"/>
</dbReference>
<evidence type="ECO:0000256" key="2">
    <source>
        <dbReference type="ARBA" id="ARBA00009477"/>
    </source>
</evidence>